<proteinExistence type="predicted"/>
<protein>
    <submittedName>
        <fullName evidence="1">Uncharacterized protein</fullName>
    </submittedName>
</protein>
<gene>
    <name evidence="1" type="ORF">HU739_006650</name>
</gene>
<evidence type="ECO:0000313" key="2">
    <source>
        <dbReference type="Proteomes" id="UP000631521"/>
    </source>
</evidence>
<name>A0A9E6P252_9PSED</name>
<organism evidence="1 2">
    <name type="scientific">Pseudomonas hamedanensis</name>
    <dbReference type="NCBI Taxonomy" id="2745504"/>
    <lineage>
        <taxon>Bacteria</taxon>
        <taxon>Pseudomonadati</taxon>
        <taxon>Pseudomonadota</taxon>
        <taxon>Gammaproteobacteria</taxon>
        <taxon>Pseudomonadales</taxon>
        <taxon>Pseudomonadaceae</taxon>
        <taxon>Pseudomonas</taxon>
    </lineage>
</organism>
<dbReference type="RefSeq" id="WP_186547997.1">
    <property type="nucleotide sequence ID" value="NZ_CP077091.1"/>
</dbReference>
<reference evidence="1 2" key="2">
    <citation type="journal article" date="2021" name="Microorganisms">
        <title>The Ever-Expanding Pseudomonas Genus: Description of 43 New Species and Partition of the Pseudomonas putida Group.</title>
        <authorList>
            <person name="Girard L."/>
            <person name="Lood C."/>
            <person name="Hofte M."/>
            <person name="Vandamme P."/>
            <person name="Rokni-Zadeh H."/>
            <person name="van Noort V."/>
            <person name="Lavigne R."/>
            <person name="De Mot R."/>
        </authorList>
    </citation>
    <scope>NUCLEOTIDE SEQUENCE [LARGE SCALE GENOMIC DNA]</scope>
    <source>
        <strain evidence="1 2">SWRI65</strain>
    </source>
</reference>
<keyword evidence="2" id="KW-1185">Reference proteome</keyword>
<dbReference type="AlphaFoldDB" id="A0A9E6P252"/>
<dbReference type="Proteomes" id="UP000631521">
    <property type="component" value="Chromosome"/>
</dbReference>
<reference evidence="1 2" key="1">
    <citation type="journal article" date="2020" name="Microorganisms">
        <title>Reliable Identification of Environmental Pseudomonas Isolates Using the rpoD Gene.</title>
        <authorList>
            <consortium name="The Broad Institute Genome Sequencing Platform"/>
            <person name="Girard L."/>
            <person name="Lood C."/>
            <person name="Rokni-Zadeh H."/>
            <person name="van Noort V."/>
            <person name="Lavigne R."/>
            <person name="De Mot R."/>
        </authorList>
    </citation>
    <scope>NUCLEOTIDE SEQUENCE [LARGE SCALE GENOMIC DNA]</scope>
    <source>
        <strain evidence="1 2">SWRI65</strain>
    </source>
</reference>
<evidence type="ECO:0000313" key="1">
    <source>
        <dbReference type="EMBL" id="QXI18672.1"/>
    </source>
</evidence>
<sequence>MGDDTKGRRADRLFKWLGYDSQIAGRSVFAGVLDEEPLFAELSFLFQAVVGHRLLAIAVQWIAK</sequence>
<accession>A0A9E6P252</accession>
<dbReference type="KEGG" id="phv:HU739_006650"/>
<dbReference type="EMBL" id="CP077091">
    <property type="protein sequence ID" value="QXI18672.1"/>
    <property type="molecule type" value="Genomic_DNA"/>
</dbReference>